<accession>A0AAD5USP6</accession>
<comment type="caution">
    <text evidence="3">The sequence shown here is derived from an EMBL/GenBank/DDBJ whole genome shotgun (WGS) entry which is preliminary data.</text>
</comment>
<feature type="compositionally biased region" description="Polar residues" evidence="1">
    <location>
        <begin position="398"/>
        <end position="413"/>
    </location>
</feature>
<feature type="compositionally biased region" description="Low complexity" evidence="1">
    <location>
        <begin position="332"/>
        <end position="343"/>
    </location>
</feature>
<dbReference type="Proteomes" id="UP001212997">
    <property type="component" value="Unassembled WGS sequence"/>
</dbReference>
<evidence type="ECO:0000256" key="1">
    <source>
        <dbReference type="SAM" id="MobiDB-lite"/>
    </source>
</evidence>
<feature type="transmembrane region" description="Helical" evidence="2">
    <location>
        <begin position="117"/>
        <end position="140"/>
    </location>
</feature>
<keyword evidence="2" id="KW-0472">Membrane</keyword>
<feature type="transmembrane region" description="Helical" evidence="2">
    <location>
        <begin position="13"/>
        <end position="34"/>
    </location>
</feature>
<keyword evidence="2" id="KW-1133">Transmembrane helix</keyword>
<feature type="region of interest" description="Disordered" evidence="1">
    <location>
        <begin position="388"/>
        <end position="413"/>
    </location>
</feature>
<feature type="compositionally biased region" description="Basic and acidic residues" evidence="1">
    <location>
        <begin position="365"/>
        <end position="375"/>
    </location>
</feature>
<feature type="compositionally biased region" description="Polar residues" evidence="1">
    <location>
        <begin position="176"/>
        <end position="190"/>
    </location>
</feature>
<keyword evidence="2" id="KW-0812">Transmembrane</keyword>
<name>A0AAD5USP6_9APHY</name>
<feature type="region of interest" description="Disordered" evidence="1">
    <location>
        <begin position="204"/>
        <end position="223"/>
    </location>
</feature>
<evidence type="ECO:0000313" key="4">
    <source>
        <dbReference type="Proteomes" id="UP001212997"/>
    </source>
</evidence>
<proteinExistence type="predicted"/>
<feature type="compositionally biased region" description="Polar residues" evidence="1">
    <location>
        <begin position="239"/>
        <end position="262"/>
    </location>
</feature>
<sequence>MEWWSIFRRARKAIFIVIVILSLAWTVVLSFYLSKAWVHFSALQRGIVLSMILVNVITSIVQYLMVVMVFKIWLDLARTLFLILIHIATSVLYTIFGGKFTCVIFDPKSLCNVANMAFLAASWVITGILVLYAISLFFMARVPVPIPEITPNDLLNSRRHSSGSSFGSIRSGVSLLNNEGPTKTPGSSSEGGEKDLARPASRAVLLPDGSPMPFPPPSRAVSRLVQGGNYGAMGLPSTPRLSRASSNTPQSLTRSPAHMRQTSFSQRVQAYGENRLSPPQSLHLPNPFWDPIPRGGTPDSVYTGVTYTVAVVGEKSAGYLSPSQGTPALTTSMLSPPSGRLPRSPAPDVPDSPSSIYSLYSTETENPHENEESKSGPEMVTIHLAPSYLSPQDPRVKSTISSPPRSNTPSSFHSFAPSVHFTGPVDRPTLPAHPRATYEPLARAYTASPRLMHDPESYLPNPFSPVSRAATLRRYASINNAMISGPTSAPLSPPRNALHLHGATGPKSSGIIYGNSYKAGIGAGVPGTQWRQPVMYSGEAR</sequence>
<feature type="region of interest" description="Disordered" evidence="1">
    <location>
        <begin position="228"/>
        <end position="262"/>
    </location>
</feature>
<protein>
    <submittedName>
        <fullName evidence="3">Uncharacterized protein</fullName>
    </submittedName>
</protein>
<reference evidence="3" key="1">
    <citation type="submission" date="2022-07" db="EMBL/GenBank/DDBJ databases">
        <title>Genome Sequence of Physisporinus lineatus.</title>
        <authorList>
            <person name="Buettner E."/>
        </authorList>
    </citation>
    <scope>NUCLEOTIDE SEQUENCE</scope>
    <source>
        <strain evidence="3">VT162</strain>
    </source>
</reference>
<organism evidence="3 4">
    <name type="scientific">Meripilus lineatus</name>
    <dbReference type="NCBI Taxonomy" id="2056292"/>
    <lineage>
        <taxon>Eukaryota</taxon>
        <taxon>Fungi</taxon>
        <taxon>Dikarya</taxon>
        <taxon>Basidiomycota</taxon>
        <taxon>Agaricomycotina</taxon>
        <taxon>Agaricomycetes</taxon>
        <taxon>Polyporales</taxon>
        <taxon>Meripilaceae</taxon>
        <taxon>Meripilus</taxon>
    </lineage>
</organism>
<dbReference type="EMBL" id="JANAWD010000700">
    <property type="protein sequence ID" value="KAJ3476501.1"/>
    <property type="molecule type" value="Genomic_DNA"/>
</dbReference>
<dbReference type="AlphaFoldDB" id="A0AAD5USP6"/>
<keyword evidence="4" id="KW-1185">Reference proteome</keyword>
<evidence type="ECO:0000256" key="2">
    <source>
        <dbReference type="SAM" id="Phobius"/>
    </source>
</evidence>
<feature type="compositionally biased region" description="Polar residues" evidence="1">
    <location>
        <begin position="321"/>
        <end position="331"/>
    </location>
</feature>
<feature type="transmembrane region" description="Helical" evidence="2">
    <location>
        <begin position="46"/>
        <end position="74"/>
    </location>
</feature>
<feature type="region of interest" description="Disordered" evidence="1">
    <location>
        <begin position="176"/>
        <end position="198"/>
    </location>
</feature>
<feature type="transmembrane region" description="Helical" evidence="2">
    <location>
        <begin position="80"/>
        <end position="105"/>
    </location>
</feature>
<evidence type="ECO:0000313" key="3">
    <source>
        <dbReference type="EMBL" id="KAJ3476501.1"/>
    </source>
</evidence>
<feature type="region of interest" description="Disordered" evidence="1">
    <location>
        <begin position="318"/>
        <end position="376"/>
    </location>
</feature>
<gene>
    <name evidence="3" type="ORF">NLI96_g11113</name>
</gene>